<sequence>MNTTRSVAAAALTALSLFALTGCTAPDTSADAAKTEAAGDTAEAPAGFPRTVEIPAGRGGEAHSITIEAEPKAIAALDYESAEVLAELGLTDRLVLIPEAVLNPALGGHVDEMAEVPATFPVAMNLDTETVISTAPDLVVMSPRHGAEASIGAVLEQAGLTTLQLPDPWTSPEILAKNIDLIGQATGAETEAAGVVSDIEDGLKQHSAKTPGADAGDAPRVLVLTNQAGRPFAAAGGAFPLHLLNLAGAVSVTDELGMEATGPISAEQIVEANPDGIVLIDMNGTGDRMFAELLANPAVATVAAAADDKLMRVQGRDVQALGLGATVAGLESLTGWVSTLG</sequence>
<evidence type="ECO:0000259" key="3">
    <source>
        <dbReference type="PROSITE" id="PS50983"/>
    </source>
</evidence>
<dbReference type="OrthoDB" id="9797850at2"/>
<accession>A0A542Y5D1</accession>
<name>A0A542Y5D1_9MICO</name>
<dbReference type="PROSITE" id="PS51257">
    <property type="entry name" value="PROKAR_LIPOPROTEIN"/>
    <property type="match status" value="1"/>
</dbReference>
<comment type="caution">
    <text evidence="4">The sequence shown here is derived from an EMBL/GenBank/DDBJ whole genome shotgun (WGS) entry which is preliminary data.</text>
</comment>
<evidence type="ECO:0000313" key="4">
    <source>
        <dbReference type="EMBL" id="TQL43298.1"/>
    </source>
</evidence>
<feature type="chain" id="PRO_5039684774" evidence="2">
    <location>
        <begin position="22"/>
        <end position="341"/>
    </location>
</feature>
<dbReference type="SUPFAM" id="SSF53807">
    <property type="entry name" value="Helical backbone' metal receptor"/>
    <property type="match status" value="1"/>
</dbReference>
<dbReference type="PANTHER" id="PTHR30535">
    <property type="entry name" value="VITAMIN B12-BINDING PROTEIN"/>
    <property type="match status" value="1"/>
</dbReference>
<dbReference type="PROSITE" id="PS50983">
    <property type="entry name" value="FE_B12_PBP"/>
    <property type="match status" value="1"/>
</dbReference>
<dbReference type="AlphaFoldDB" id="A0A542Y5D1"/>
<dbReference type="InterPro" id="IPR002491">
    <property type="entry name" value="ABC_transptr_periplasmic_BD"/>
</dbReference>
<dbReference type="Pfam" id="PF01497">
    <property type="entry name" value="Peripla_BP_2"/>
    <property type="match status" value="1"/>
</dbReference>
<dbReference type="Gene3D" id="3.40.50.1980">
    <property type="entry name" value="Nitrogenase molybdenum iron protein domain"/>
    <property type="match status" value="2"/>
</dbReference>
<reference evidence="4 5" key="1">
    <citation type="submission" date="2019-06" db="EMBL/GenBank/DDBJ databases">
        <title>Sequencing the genomes of 1000 actinobacteria strains.</title>
        <authorList>
            <person name="Klenk H.-P."/>
        </authorList>
    </citation>
    <scope>NUCLEOTIDE SEQUENCE [LARGE SCALE GENOMIC DNA]</scope>
    <source>
        <strain evidence="4 5">DSM 8803</strain>
    </source>
</reference>
<dbReference type="PANTHER" id="PTHR30535:SF34">
    <property type="entry name" value="MOLYBDATE-BINDING PROTEIN MOLA"/>
    <property type="match status" value="1"/>
</dbReference>
<dbReference type="RefSeq" id="WP_141886640.1">
    <property type="nucleotide sequence ID" value="NZ_BAAAUY010000010.1"/>
</dbReference>
<evidence type="ECO:0000256" key="2">
    <source>
        <dbReference type="SAM" id="SignalP"/>
    </source>
</evidence>
<protein>
    <submittedName>
        <fullName evidence="4">Iron complex transport system substrate-binding protein</fullName>
    </submittedName>
</protein>
<feature type="domain" description="Fe/B12 periplasmic-binding" evidence="3">
    <location>
        <begin position="73"/>
        <end position="341"/>
    </location>
</feature>
<dbReference type="STRING" id="55969.SD72_13495"/>
<evidence type="ECO:0000313" key="5">
    <source>
        <dbReference type="Proteomes" id="UP000319094"/>
    </source>
</evidence>
<organism evidence="4 5">
    <name type="scientific">Leucobacter komagatae</name>
    <dbReference type="NCBI Taxonomy" id="55969"/>
    <lineage>
        <taxon>Bacteria</taxon>
        <taxon>Bacillati</taxon>
        <taxon>Actinomycetota</taxon>
        <taxon>Actinomycetes</taxon>
        <taxon>Micrococcales</taxon>
        <taxon>Microbacteriaceae</taxon>
        <taxon>Leucobacter</taxon>
    </lineage>
</organism>
<evidence type="ECO:0000256" key="1">
    <source>
        <dbReference type="ARBA" id="ARBA00008814"/>
    </source>
</evidence>
<gene>
    <name evidence="4" type="ORF">FB468_1317</name>
</gene>
<keyword evidence="5" id="KW-1185">Reference proteome</keyword>
<dbReference type="EMBL" id="VFON01000001">
    <property type="protein sequence ID" value="TQL43298.1"/>
    <property type="molecule type" value="Genomic_DNA"/>
</dbReference>
<comment type="similarity">
    <text evidence="1">Belongs to the bacterial solute-binding protein 8 family.</text>
</comment>
<feature type="signal peptide" evidence="2">
    <location>
        <begin position="1"/>
        <end position="21"/>
    </location>
</feature>
<proteinExistence type="inferred from homology"/>
<dbReference type="Proteomes" id="UP000319094">
    <property type="component" value="Unassembled WGS sequence"/>
</dbReference>
<keyword evidence="2" id="KW-0732">Signal</keyword>
<dbReference type="InterPro" id="IPR050902">
    <property type="entry name" value="ABC_Transporter_SBP"/>
</dbReference>